<reference evidence="1 2" key="1">
    <citation type="journal article" date="2022" name="New Phytol.">
        <title>Ecological generalism drives hyperdiversity of secondary metabolite gene clusters in xylarialean endophytes.</title>
        <authorList>
            <person name="Franco M.E.E."/>
            <person name="Wisecaver J.H."/>
            <person name="Arnold A.E."/>
            <person name="Ju Y.M."/>
            <person name="Slot J.C."/>
            <person name="Ahrendt S."/>
            <person name="Moore L.P."/>
            <person name="Eastman K.E."/>
            <person name="Scott K."/>
            <person name="Konkel Z."/>
            <person name="Mondo S.J."/>
            <person name="Kuo A."/>
            <person name="Hayes R.D."/>
            <person name="Haridas S."/>
            <person name="Andreopoulos B."/>
            <person name="Riley R."/>
            <person name="LaButti K."/>
            <person name="Pangilinan J."/>
            <person name="Lipzen A."/>
            <person name="Amirebrahimi M."/>
            <person name="Yan J."/>
            <person name="Adam C."/>
            <person name="Keymanesh K."/>
            <person name="Ng V."/>
            <person name="Louie K."/>
            <person name="Northen T."/>
            <person name="Drula E."/>
            <person name="Henrissat B."/>
            <person name="Hsieh H.M."/>
            <person name="Youens-Clark K."/>
            <person name="Lutzoni F."/>
            <person name="Miadlikowska J."/>
            <person name="Eastwood D.C."/>
            <person name="Hamelin R.C."/>
            <person name="Grigoriev I.V."/>
            <person name="U'Ren J.M."/>
        </authorList>
    </citation>
    <scope>NUCLEOTIDE SEQUENCE [LARGE SCALE GENOMIC DNA]</scope>
    <source>
        <strain evidence="1 2">CBS 119005</strain>
    </source>
</reference>
<keyword evidence="2" id="KW-1185">Reference proteome</keyword>
<accession>A0ACB9ZFG9</accession>
<comment type="caution">
    <text evidence="1">The sequence shown here is derived from an EMBL/GenBank/DDBJ whole genome shotgun (WGS) entry which is preliminary data.</text>
</comment>
<evidence type="ECO:0000313" key="2">
    <source>
        <dbReference type="Proteomes" id="UP001497700"/>
    </source>
</evidence>
<dbReference type="EMBL" id="MU393426">
    <property type="protein sequence ID" value="KAI4870122.1"/>
    <property type="molecule type" value="Genomic_DNA"/>
</dbReference>
<organism evidence="1 2">
    <name type="scientific">Hypoxylon rubiginosum</name>
    <dbReference type="NCBI Taxonomy" id="110542"/>
    <lineage>
        <taxon>Eukaryota</taxon>
        <taxon>Fungi</taxon>
        <taxon>Dikarya</taxon>
        <taxon>Ascomycota</taxon>
        <taxon>Pezizomycotina</taxon>
        <taxon>Sordariomycetes</taxon>
        <taxon>Xylariomycetidae</taxon>
        <taxon>Xylariales</taxon>
        <taxon>Hypoxylaceae</taxon>
        <taxon>Hypoxylon</taxon>
    </lineage>
</organism>
<dbReference type="Proteomes" id="UP001497700">
    <property type="component" value="Unassembled WGS sequence"/>
</dbReference>
<protein>
    <submittedName>
        <fullName evidence="1">Uncharacterized protein</fullName>
    </submittedName>
</protein>
<evidence type="ECO:0000313" key="1">
    <source>
        <dbReference type="EMBL" id="KAI4870122.1"/>
    </source>
</evidence>
<gene>
    <name evidence="1" type="ORF">F4820DRAFT_321769</name>
</gene>
<proteinExistence type="predicted"/>
<sequence>MHYIGQCPQSETRKLPRVVVFSDSSVAISLFYNVYHARPTIRETPRELLTPIHKLIGLGSHVEVRWVPGHVSVEGNERADTLANFGATYAIPVPLGSLGSEEGLLPLLTFSRAREPVKICPIYSGRPFTDIMIWRRKDMRRMLERLTAPHNERYSSTVEVRYSNILSKEQTN</sequence>
<name>A0ACB9ZFG9_9PEZI</name>